<protein>
    <submittedName>
        <fullName evidence="2">Uncharacterized protein</fullName>
    </submittedName>
</protein>
<reference evidence="2 3" key="1">
    <citation type="submission" date="2017-04" db="EMBL/GenBank/DDBJ databases">
        <title>Draft Aigarchaeota genome from a New Zealand hot spring.</title>
        <authorList>
            <person name="Reysenbach A.-L."/>
            <person name="Donaho J.A."/>
            <person name="Gerhart J."/>
            <person name="Kelley J.F."/>
            <person name="Kouba K."/>
            <person name="Podar M."/>
            <person name="Stott M."/>
        </authorList>
    </citation>
    <scope>NUCLEOTIDE SEQUENCE [LARGE SCALE GENOMIC DNA]</scope>
    <source>
        <strain evidence="2">NZ13_MG1</strain>
    </source>
</reference>
<organism evidence="2 3">
    <name type="scientific">Candidatus Terraquivivens tikiterensis</name>
    <dbReference type="NCBI Taxonomy" id="1980982"/>
    <lineage>
        <taxon>Archaea</taxon>
        <taxon>Nitrososphaerota</taxon>
        <taxon>Candidatus Wolframiiraptoraceae</taxon>
        <taxon>Candidatus Terraquivivens</taxon>
    </lineage>
</organism>
<feature type="transmembrane region" description="Helical" evidence="1">
    <location>
        <begin position="43"/>
        <end position="61"/>
    </location>
</feature>
<sequence>MKSKRNTPSLGYGAGALAALVASLGFAAIVYSVNIIPFEYLHLPAWIFCPLGIYTLFYTIFSHKDPIYYLVWGLCMTCVGVVSASYTVIPPLLALEGYF</sequence>
<comment type="caution">
    <text evidence="2">The sequence shown here is derived from an EMBL/GenBank/DDBJ whole genome shotgun (WGS) entry which is preliminary data.</text>
</comment>
<keyword evidence="1" id="KW-1133">Transmembrane helix</keyword>
<evidence type="ECO:0000313" key="3">
    <source>
        <dbReference type="Proteomes" id="UP000244066"/>
    </source>
</evidence>
<feature type="transmembrane region" description="Helical" evidence="1">
    <location>
        <begin position="12"/>
        <end position="31"/>
    </location>
</feature>
<name>A0A2R7Y9R4_9ARCH</name>
<keyword evidence="1" id="KW-0472">Membrane</keyword>
<dbReference type="Proteomes" id="UP000244066">
    <property type="component" value="Unassembled WGS sequence"/>
</dbReference>
<dbReference type="EMBL" id="NDWU01000001">
    <property type="protein sequence ID" value="PUA34291.1"/>
    <property type="molecule type" value="Genomic_DNA"/>
</dbReference>
<evidence type="ECO:0000313" key="2">
    <source>
        <dbReference type="EMBL" id="PUA34291.1"/>
    </source>
</evidence>
<feature type="transmembrane region" description="Helical" evidence="1">
    <location>
        <begin position="68"/>
        <end position="89"/>
    </location>
</feature>
<keyword evidence="1" id="KW-0812">Transmembrane</keyword>
<proteinExistence type="predicted"/>
<evidence type="ECO:0000256" key="1">
    <source>
        <dbReference type="SAM" id="Phobius"/>
    </source>
</evidence>
<gene>
    <name evidence="2" type="ORF">B9J98_00110</name>
</gene>
<accession>A0A2R7Y9R4</accession>
<dbReference type="AlphaFoldDB" id="A0A2R7Y9R4"/>